<feature type="region of interest" description="Disordered" evidence="1">
    <location>
        <begin position="156"/>
        <end position="175"/>
    </location>
</feature>
<organism evidence="2 3">
    <name type="scientific">Ogataea philodendri</name>
    <dbReference type="NCBI Taxonomy" id="1378263"/>
    <lineage>
        <taxon>Eukaryota</taxon>
        <taxon>Fungi</taxon>
        <taxon>Dikarya</taxon>
        <taxon>Ascomycota</taxon>
        <taxon>Saccharomycotina</taxon>
        <taxon>Pichiomycetes</taxon>
        <taxon>Pichiales</taxon>
        <taxon>Pichiaceae</taxon>
        <taxon>Ogataea</taxon>
    </lineage>
</organism>
<evidence type="ECO:0000313" key="2">
    <source>
        <dbReference type="EMBL" id="KAH3668901.1"/>
    </source>
</evidence>
<accession>A0A9P8T8D8</accession>
<protein>
    <submittedName>
        <fullName evidence="2">Uncharacterized protein</fullName>
    </submittedName>
</protein>
<evidence type="ECO:0000256" key="1">
    <source>
        <dbReference type="SAM" id="MobiDB-lite"/>
    </source>
</evidence>
<sequence length="175" mass="19336">MNVVQRHDHVITVSAAQSVRFNDIHHGARKIGLSQRHALGLARGSAGEKNESQLVFGSCSNHATFEIWGQQSRLVNDRVVNRFEAMRIEDLELKQLPRKVIPNLHHQTLVNVSGSRNRTGVSVQMRVSGDDDSVYFEIREIGGKLSLGGVGVERSSNISRGGDCQKRNDKVQSVG</sequence>
<reference evidence="2" key="2">
    <citation type="submission" date="2021-01" db="EMBL/GenBank/DDBJ databases">
        <authorList>
            <person name="Schikora-Tamarit M.A."/>
        </authorList>
    </citation>
    <scope>NUCLEOTIDE SEQUENCE</scope>
    <source>
        <strain evidence="2">CBS6075</strain>
    </source>
</reference>
<evidence type="ECO:0000313" key="3">
    <source>
        <dbReference type="Proteomes" id="UP000769157"/>
    </source>
</evidence>
<dbReference type="RefSeq" id="XP_046063315.1">
    <property type="nucleotide sequence ID" value="XM_046203549.1"/>
</dbReference>
<keyword evidence="3" id="KW-1185">Reference proteome</keyword>
<gene>
    <name evidence="2" type="ORF">OGAPHI_002656</name>
</gene>
<comment type="caution">
    <text evidence="2">The sequence shown here is derived from an EMBL/GenBank/DDBJ whole genome shotgun (WGS) entry which is preliminary data.</text>
</comment>
<reference evidence="2" key="1">
    <citation type="journal article" date="2021" name="Open Biol.">
        <title>Shared evolutionary footprints suggest mitochondrial oxidative damage underlies multiple complex I losses in fungi.</title>
        <authorList>
            <person name="Schikora-Tamarit M.A."/>
            <person name="Marcet-Houben M."/>
            <person name="Nosek J."/>
            <person name="Gabaldon T."/>
        </authorList>
    </citation>
    <scope>NUCLEOTIDE SEQUENCE</scope>
    <source>
        <strain evidence="2">CBS6075</strain>
    </source>
</reference>
<name>A0A9P8T8D8_9ASCO</name>
<dbReference type="Proteomes" id="UP000769157">
    <property type="component" value="Unassembled WGS sequence"/>
</dbReference>
<dbReference type="AlphaFoldDB" id="A0A9P8T8D8"/>
<proteinExistence type="predicted"/>
<feature type="compositionally biased region" description="Basic and acidic residues" evidence="1">
    <location>
        <begin position="163"/>
        <end position="175"/>
    </location>
</feature>
<dbReference type="GeneID" id="70234623"/>
<dbReference type="EMBL" id="JAEUBE010000158">
    <property type="protein sequence ID" value="KAH3668901.1"/>
    <property type="molecule type" value="Genomic_DNA"/>
</dbReference>